<evidence type="ECO:0000313" key="1">
    <source>
        <dbReference type="EMBL" id="DAA02442.1"/>
    </source>
</evidence>
<proteinExistence type="predicted"/>
<dbReference type="AlphaFoldDB" id="Q6IGM2"/>
<protein>
    <submittedName>
        <fullName evidence="1">HDC05908</fullName>
    </submittedName>
</protein>
<sequence>MENGARWLPRHLRQYIDSGPGGTRLGPLVVPQVLQDGQVGQVGQEGQKGMDGKLKF</sequence>
<organism evidence="1">
    <name type="scientific">Drosophila melanogaster</name>
    <name type="common">Fruit fly</name>
    <dbReference type="NCBI Taxonomy" id="7227"/>
    <lineage>
        <taxon>Eukaryota</taxon>
        <taxon>Metazoa</taxon>
        <taxon>Ecdysozoa</taxon>
        <taxon>Arthropoda</taxon>
        <taxon>Hexapoda</taxon>
        <taxon>Insecta</taxon>
        <taxon>Pterygota</taxon>
        <taxon>Neoptera</taxon>
        <taxon>Endopterygota</taxon>
        <taxon>Diptera</taxon>
        <taxon>Brachycera</taxon>
        <taxon>Muscomorpha</taxon>
        <taxon>Ephydroidea</taxon>
        <taxon>Drosophilidae</taxon>
        <taxon>Drosophila</taxon>
        <taxon>Sophophora</taxon>
    </lineage>
</organism>
<name>Q6IGM2_DROME</name>
<gene>
    <name evidence="1" type="ORF">HDC05908</name>
</gene>
<reference evidence="1" key="1">
    <citation type="journal article" date="2003" name="Genome Biol.">
        <title>An integrated gene annotation and transcriptional profiling approach towards the full gene content of the Drosophila genome.</title>
        <authorList>
            <person name="Hild M."/>
            <person name="Beckmann B."/>
            <person name="Haas S.A."/>
            <person name="Koch B."/>
            <person name="Solovyev V."/>
            <person name="Busold C."/>
            <person name="Fellenberg K."/>
            <person name="Boutros M."/>
            <person name="Vingron M."/>
            <person name="Sauer F."/>
            <person name="Hoheisel J.D."/>
            <person name="Paro R."/>
        </authorList>
    </citation>
    <scope>NUCLEOTIDE SEQUENCE</scope>
</reference>
<dbReference type="EMBL" id="BK003744">
    <property type="protein sequence ID" value="DAA02442.1"/>
    <property type="molecule type" value="Genomic_DNA"/>
</dbReference>
<accession>Q6IGM2</accession>